<keyword evidence="2 8" id="KW-0808">Transferase</keyword>
<evidence type="ECO:0000259" key="9">
    <source>
        <dbReference type="Pfam" id="PF12804"/>
    </source>
</evidence>
<evidence type="ECO:0000256" key="2">
    <source>
        <dbReference type="ARBA" id="ARBA00022679"/>
    </source>
</evidence>
<dbReference type="RefSeq" id="WP_347923106.1">
    <property type="nucleotide sequence ID" value="NZ_CP157199.1"/>
</dbReference>
<accession>A0AAU7BRW9</accession>
<keyword evidence="1 8" id="KW-0963">Cytoplasm</keyword>
<feature type="binding site" evidence="8">
    <location>
        <position position="97"/>
    </location>
    <ligand>
        <name>Mg(2+)</name>
        <dbReference type="ChEBI" id="CHEBI:18420"/>
    </ligand>
</feature>
<evidence type="ECO:0000256" key="7">
    <source>
        <dbReference type="ARBA" id="ARBA00023150"/>
    </source>
</evidence>
<keyword evidence="6 8" id="KW-0342">GTP-binding</keyword>
<feature type="binding site" evidence="8">
    <location>
        <begin position="12"/>
        <end position="14"/>
    </location>
    <ligand>
        <name>GTP</name>
        <dbReference type="ChEBI" id="CHEBI:37565"/>
    </ligand>
</feature>
<feature type="domain" description="MobA-like NTP transferase" evidence="9">
    <location>
        <begin position="9"/>
        <end position="154"/>
    </location>
</feature>
<sequence length="190" mass="21489">MISKNNITGIILSGGKSSRMGTDKATLLLKEKTFIQYIIEAMKPLVKNIIIVSDNPNHDEFKIERIEDAIKDAGPLAGIYSGLQYSKTDYNLVVSCDVPLITSEVFRLLIKNYEKNYDVIQLMSHQKTMPLTAIYKKTCEQLIKDLLDKSERRVRFAVSQLKTKTITLDDNLASAIININTKEEFDAITN</sequence>
<keyword evidence="3 8" id="KW-0479">Metal-binding</keyword>
<organism evidence="10">
    <name type="scientific">Pontimicrobium sp. SW4</name>
    <dbReference type="NCBI Taxonomy" id="3153519"/>
    <lineage>
        <taxon>Bacteria</taxon>
        <taxon>Pseudomonadati</taxon>
        <taxon>Bacteroidota</taxon>
        <taxon>Flavobacteriia</taxon>
        <taxon>Flavobacteriales</taxon>
        <taxon>Flavobacteriaceae</taxon>
        <taxon>Pontimicrobium</taxon>
    </lineage>
</organism>
<comment type="function">
    <text evidence="8">Transfers a GMP moiety from GTP to Mo-molybdopterin (Mo-MPT) cofactor (Moco or molybdenum cofactor) to form Mo-molybdopterin guanine dinucleotide (Mo-MGD) cofactor.</text>
</comment>
<comment type="domain">
    <text evidence="8">The N-terminal domain determines nucleotide recognition and specific binding, while the C-terminal domain determines the specific binding to the target protein.</text>
</comment>
<evidence type="ECO:0000256" key="5">
    <source>
        <dbReference type="ARBA" id="ARBA00022842"/>
    </source>
</evidence>
<keyword evidence="5 8" id="KW-0460">Magnesium</keyword>
<dbReference type="PANTHER" id="PTHR19136">
    <property type="entry name" value="MOLYBDENUM COFACTOR GUANYLYLTRANSFERASE"/>
    <property type="match status" value="1"/>
</dbReference>
<dbReference type="InterPro" id="IPR025877">
    <property type="entry name" value="MobA-like_NTP_Trfase"/>
</dbReference>
<comment type="caution">
    <text evidence="8">Lacks conserved residue(s) required for the propagation of feature annotation.</text>
</comment>
<dbReference type="InterPro" id="IPR013482">
    <property type="entry name" value="Molybde_CF_guanTrfase"/>
</dbReference>
<dbReference type="HAMAP" id="MF_00316">
    <property type="entry name" value="MobA"/>
    <property type="match status" value="1"/>
</dbReference>
<dbReference type="Gene3D" id="3.90.550.10">
    <property type="entry name" value="Spore Coat Polysaccharide Biosynthesis Protein SpsA, Chain A"/>
    <property type="match status" value="1"/>
</dbReference>
<keyword evidence="7 8" id="KW-0501">Molybdenum cofactor biosynthesis</keyword>
<comment type="subcellular location">
    <subcellularLocation>
        <location evidence="8">Cytoplasm</location>
    </subcellularLocation>
</comment>
<reference evidence="10" key="1">
    <citation type="submission" date="2024-05" db="EMBL/GenBank/DDBJ databases">
        <title>Pontimicrobium maritimus sp. nov., isolated form sea water.</title>
        <authorList>
            <person name="Muhammad N."/>
            <person name="Vuong T.Q."/>
            <person name="Han H.L."/>
            <person name="Kim S.-G."/>
        </authorList>
    </citation>
    <scope>NUCLEOTIDE SEQUENCE</scope>
    <source>
        <strain evidence="10">SW4</strain>
    </source>
</reference>
<protein>
    <recommendedName>
        <fullName evidence="8">Probable molybdenum cofactor guanylyltransferase</fullName>
        <shortName evidence="8">MoCo guanylyltransferase</shortName>
        <ecNumber evidence="8">2.7.7.77</ecNumber>
    </recommendedName>
    <alternativeName>
        <fullName evidence="8">GTP:molybdopterin guanylyltransferase</fullName>
    </alternativeName>
    <alternativeName>
        <fullName evidence="8">Mo-MPT guanylyltransferase</fullName>
    </alternativeName>
    <alternativeName>
        <fullName evidence="8">Molybdopterin guanylyltransferase</fullName>
    </alternativeName>
    <alternativeName>
        <fullName evidence="8">Molybdopterin-guanine dinucleotide synthase</fullName>
        <shortName evidence="8">MGD synthase</shortName>
    </alternativeName>
</protein>
<dbReference type="CDD" id="cd02503">
    <property type="entry name" value="MobA"/>
    <property type="match status" value="1"/>
</dbReference>
<dbReference type="PANTHER" id="PTHR19136:SF81">
    <property type="entry name" value="MOLYBDENUM COFACTOR GUANYLYLTRANSFERASE"/>
    <property type="match status" value="1"/>
</dbReference>
<dbReference type="GO" id="GO:0006777">
    <property type="term" value="P:Mo-molybdopterin cofactor biosynthetic process"/>
    <property type="evidence" value="ECO:0007669"/>
    <property type="project" value="UniProtKB-KW"/>
</dbReference>
<dbReference type="GO" id="GO:0046872">
    <property type="term" value="F:metal ion binding"/>
    <property type="evidence" value="ECO:0007669"/>
    <property type="project" value="UniProtKB-KW"/>
</dbReference>
<evidence type="ECO:0000256" key="4">
    <source>
        <dbReference type="ARBA" id="ARBA00022741"/>
    </source>
</evidence>
<comment type="catalytic activity">
    <reaction evidence="8">
        <text>Mo-molybdopterin + GTP + H(+) = Mo-molybdopterin guanine dinucleotide + diphosphate</text>
        <dbReference type="Rhea" id="RHEA:34243"/>
        <dbReference type="ChEBI" id="CHEBI:15378"/>
        <dbReference type="ChEBI" id="CHEBI:33019"/>
        <dbReference type="ChEBI" id="CHEBI:37565"/>
        <dbReference type="ChEBI" id="CHEBI:71302"/>
        <dbReference type="ChEBI" id="CHEBI:71310"/>
        <dbReference type="EC" id="2.7.7.77"/>
    </reaction>
</comment>
<proteinExistence type="inferred from homology"/>
<dbReference type="AlphaFoldDB" id="A0AAU7BRW9"/>
<feature type="binding site" evidence="8">
    <location>
        <position position="97"/>
    </location>
    <ligand>
        <name>GTP</name>
        <dbReference type="ChEBI" id="CHEBI:37565"/>
    </ligand>
</feature>
<comment type="cofactor">
    <cofactor evidence="8">
        <name>Mg(2+)</name>
        <dbReference type="ChEBI" id="CHEBI:18420"/>
    </cofactor>
</comment>
<evidence type="ECO:0000256" key="8">
    <source>
        <dbReference type="HAMAP-Rule" id="MF_00316"/>
    </source>
</evidence>
<evidence type="ECO:0000256" key="3">
    <source>
        <dbReference type="ARBA" id="ARBA00022723"/>
    </source>
</evidence>
<dbReference type="GO" id="GO:0005737">
    <property type="term" value="C:cytoplasm"/>
    <property type="evidence" value="ECO:0007669"/>
    <property type="project" value="UniProtKB-SubCell"/>
</dbReference>
<gene>
    <name evidence="8" type="primary">mobA</name>
    <name evidence="10" type="ORF">ABGB03_13530</name>
</gene>
<comment type="similarity">
    <text evidence="8">Belongs to the MobA family.</text>
</comment>
<dbReference type="GO" id="GO:0005525">
    <property type="term" value="F:GTP binding"/>
    <property type="evidence" value="ECO:0007669"/>
    <property type="project" value="UniProtKB-UniRule"/>
</dbReference>
<feature type="binding site" evidence="8">
    <location>
        <position position="68"/>
    </location>
    <ligand>
        <name>GTP</name>
        <dbReference type="ChEBI" id="CHEBI:37565"/>
    </ligand>
</feature>
<dbReference type="EC" id="2.7.7.77" evidence="8"/>
<dbReference type="EMBL" id="CP157199">
    <property type="protein sequence ID" value="XBG60878.1"/>
    <property type="molecule type" value="Genomic_DNA"/>
</dbReference>
<dbReference type="GO" id="GO:0061603">
    <property type="term" value="F:molybdenum cofactor guanylyltransferase activity"/>
    <property type="evidence" value="ECO:0007669"/>
    <property type="project" value="UniProtKB-EC"/>
</dbReference>
<name>A0AAU7BRW9_9FLAO</name>
<dbReference type="Pfam" id="PF12804">
    <property type="entry name" value="NTP_transf_3"/>
    <property type="match status" value="1"/>
</dbReference>
<keyword evidence="4 8" id="KW-0547">Nucleotide-binding</keyword>
<feature type="binding site" evidence="8">
    <location>
        <position position="24"/>
    </location>
    <ligand>
        <name>GTP</name>
        <dbReference type="ChEBI" id="CHEBI:37565"/>
    </ligand>
</feature>
<keyword evidence="10" id="KW-0548">Nucleotidyltransferase</keyword>
<dbReference type="InterPro" id="IPR029044">
    <property type="entry name" value="Nucleotide-diphossugar_trans"/>
</dbReference>
<evidence type="ECO:0000313" key="10">
    <source>
        <dbReference type="EMBL" id="XBG60878.1"/>
    </source>
</evidence>
<evidence type="ECO:0000256" key="6">
    <source>
        <dbReference type="ARBA" id="ARBA00023134"/>
    </source>
</evidence>
<evidence type="ECO:0000256" key="1">
    <source>
        <dbReference type="ARBA" id="ARBA00022490"/>
    </source>
</evidence>
<dbReference type="SUPFAM" id="SSF53448">
    <property type="entry name" value="Nucleotide-diphospho-sugar transferases"/>
    <property type="match status" value="1"/>
</dbReference>